<proteinExistence type="predicted"/>
<comment type="caution">
    <text evidence="1">The sequence shown here is derived from an EMBL/GenBank/DDBJ whole genome shotgun (WGS) entry which is preliminary data.</text>
</comment>
<evidence type="ECO:0000313" key="2">
    <source>
        <dbReference type="Proteomes" id="UP000499080"/>
    </source>
</evidence>
<accession>A0A4Y2IVA1</accession>
<keyword evidence="2" id="KW-1185">Reference proteome</keyword>
<organism evidence="1 2">
    <name type="scientific">Araneus ventricosus</name>
    <name type="common">Orbweaver spider</name>
    <name type="synonym">Epeira ventricosa</name>
    <dbReference type="NCBI Taxonomy" id="182803"/>
    <lineage>
        <taxon>Eukaryota</taxon>
        <taxon>Metazoa</taxon>
        <taxon>Ecdysozoa</taxon>
        <taxon>Arthropoda</taxon>
        <taxon>Chelicerata</taxon>
        <taxon>Arachnida</taxon>
        <taxon>Araneae</taxon>
        <taxon>Araneomorphae</taxon>
        <taxon>Entelegynae</taxon>
        <taxon>Araneoidea</taxon>
        <taxon>Araneidae</taxon>
        <taxon>Araneus</taxon>
    </lineage>
</organism>
<reference evidence="1 2" key="1">
    <citation type="journal article" date="2019" name="Sci. Rep.">
        <title>Orb-weaving spider Araneus ventricosus genome elucidates the spidroin gene catalogue.</title>
        <authorList>
            <person name="Kono N."/>
            <person name="Nakamura H."/>
            <person name="Ohtoshi R."/>
            <person name="Moran D.A.P."/>
            <person name="Shinohara A."/>
            <person name="Yoshida Y."/>
            <person name="Fujiwara M."/>
            <person name="Mori M."/>
            <person name="Tomita M."/>
            <person name="Arakawa K."/>
        </authorList>
    </citation>
    <scope>NUCLEOTIDE SEQUENCE [LARGE SCALE GENOMIC DNA]</scope>
</reference>
<dbReference type="EMBL" id="BGPR01002971">
    <property type="protein sequence ID" value="GBM81831.1"/>
    <property type="molecule type" value="Genomic_DNA"/>
</dbReference>
<evidence type="ECO:0000313" key="1">
    <source>
        <dbReference type="EMBL" id="GBM81831.1"/>
    </source>
</evidence>
<dbReference type="AlphaFoldDB" id="A0A4Y2IVA1"/>
<sequence>MLCRSHNLNFVLRDISKPSSQQIHFLDSKEGSQCLAPQPLSETTYECRFQCVKSVRSHSSIMSFSDFERGAYCSRTALRPALDSCIKEPPTATFEESTHKIN</sequence>
<gene>
    <name evidence="1" type="ORF">AVEN_126704_1</name>
</gene>
<name>A0A4Y2IVA1_ARAVE</name>
<protein>
    <submittedName>
        <fullName evidence="1">Uncharacterized protein</fullName>
    </submittedName>
</protein>
<dbReference type="Proteomes" id="UP000499080">
    <property type="component" value="Unassembled WGS sequence"/>
</dbReference>